<dbReference type="Proteomes" id="UP000266841">
    <property type="component" value="Unassembled WGS sequence"/>
</dbReference>
<feature type="compositionally biased region" description="Basic and acidic residues" evidence="1">
    <location>
        <begin position="706"/>
        <end position="724"/>
    </location>
</feature>
<proteinExistence type="predicted"/>
<gene>
    <name evidence="2" type="ORF">THAOC_13321</name>
</gene>
<feature type="compositionally biased region" description="Polar residues" evidence="1">
    <location>
        <begin position="71"/>
        <end position="87"/>
    </location>
</feature>
<feature type="region of interest" description="Disordered" evidence="1">
    <location>
        <begin position="418"/>
        <end position="438"/>
    </location>
</feature>
<feature type="compositionally biased region" description="Acidic residues" evidence="1">
    <location>
        <begin position="678"/>
        <end position="691"/>
    </location>
</feature>
<evidence type="ECO:0000313" key="2">
    <source>
        <dbReference type="EMBL" id="EJK65784.1"/>
    </source>
</evidence>
<feature type="compositionally biased region" description="Basic and acidic residues" evidence="1">
    <location>
        <begin position="11"/>
        <end position="22"/>
    </location>
</feature>
<comment type="caution">
    <text evidence="2">The sequence shown here is derived from an EMBL/GenBank/DDBJ whole genome shotgun (WGS) entry which is preliminary data.</text>
</comment>
<organism evidence="2 3">
    <name type="scientific">Thalassiosira oceanica</name>
    <name type="common">Marine diatom</name>
    <dbReference type="NCBI Taxonomy" id="159749"/>
    <lineage>
        <taxon>Eukaryota</taxon>
        <taxon>Sar</taxon>
        <taxon>Stramenopiles</taxon>
        <taxon>Ochrophyta</taxon>
        <taxon>Bacillariophyta</taxon>
        <taxon>Coscinodiscophyceae</taxon>
        <taxon>Thalassiosirophycidae</taxon>
        <taxon>Thalassiosirales</taxon>
        <taxon>Thalassiosiraceae</taxon>
        <taxon>Thalassiosira</taxon>
    </lineage>
</organism>
<protein>
    <submittedName>
        <fullName evidence="2">Uncharacterized protein</fullName>
    </submittedName>
</protein>
<reference evidence="2 3" key="1">
    <citation type="journal article" date="2012" name="Genome Biol.">
        <title>Genome and low-iron response of an oceanic diatom adapted to chronic iron limitation.</title>
        <authorList>
            <person name="Lommer M."/>
            <person name="Specht M."/>
            <person name="Roy A.S."/>
            <person name="Kraemer L."/>
            <person name="Andreson R."/>
            <person name="Gutowska M.A."/>
            <person name="Wolf J."/>
            <person name="Bergner S.V."/>
            <person name="Schilhabel M.B."/>
            <person name="Klostermeier U.C."/>
            <person name="Beiko R.G."/>
            <person name="Rosenstiel P."/>
            <person name="Hippler M."/>
            <person name="Laroche J."/>
        </authorList>
    </citation>
    <scope>NUCLEOTIDE SEQUENCE [LARGE SCALE GENOMIC DNA]</scope>
    <source>
        <strain evidence="2 3">CCMP1005</strain>
    </source>
</reference>
<feature type="region of interest" description="Disordered" evidence="1">
    <location>
        <begin position="659"/>
        <end position="724"/>
    </location>
</feature>
<dbReference type="AlphaFoldDB" id="K0SLE6"/>
<feature type="compositionally biased region" description="Low complexity" evidence="1">
    <location>
        <begin position="23"/>
        <end position="34"/>
    </location>
</feature>
<name>K0SLE6_THAOC</name>
<sequence>MSDTYTSTAEHLGEAATEDHSHSGVAHGSSSLASISENEAQNETKDVLSPEVVAAIRASEEEPFTSDNEHANNSSHRNGYSSEDPPQQIVSREMLRRNRDELVFRPQQTTHKSPPLGRGLRSQPRPSIHNLSSDGGNVSFVEQSQHYARRSSYEDPVVKIRHPRQQQYHQFENQPSEHEGDDQYNYHPSQFQHTYPPNRREHPQHIQPQSGDFGHKRRGNDQGRFQHATTYGASREADMFNTPKYGRLTSKAKDSDLETSGYNNQFRVKFADEVFGDRQGRPLAPHYQEGFPNRLPLEEVVGTAPWQERRISSHSSVDISATSRSSIDGTFISETANSIRRQLRTSNWPAFARSPNHEQSYLPRKRQAALMSILLLMVLFMMLRHGPENLTMYTTVGDESPADKINELRPARGIMDDFNPSMRSIQNNPVKPVPESSVVDGKDEEVFDWSKVPPHLRGYYKTMLENAPKIGIEEIPRIIPKLDASQFEMQQSLLAQNGGFSEGTEVGLMKKQTHPDAVQELLQLNEGIDDEKRLIQEAESDGRLQSLAAEEFGQDANLQSISEEKPVSEDLLELARQQHAEIERAEAERFESNQLSQQEFEAAQTMLEIADEVMNDAPAMPLVPELASKEVIDDMALEEVGQNKVDPILNEEKQVVLAEQSAQDIPPDEVLSTQSTEEKEEESAGDGESDAIGEKRETTPTELEEELLRKEREDERKRQRQDETKALQIELADLMNVLEKKKEK</sequence>
<evidence type="ECO:0000256" key="1">
    <source>
        <dbReference type="SAM" id="MobiDB-lite"/>
    </source>
</evidence>
<feature type="region of interest" description="Disordered" evidence="1">
    <location>
        <begin position="164"/>
        <end position="223"/>
    </location>
</feature>
<feature type="compositionally biased region" description="Polar residues" evidence="1">
    <location>
        <begin position="165"/>
        <end position="174"/>
    </location>
</feature>
<accession>K0SLE6</accession>
<feature type="region of interest" description="Disordered" evidence="1">
    <location>
        <begin position="103"/>
        <end position="137"/>
    </location>
</feature>
<dbReference type="EMBL" id="AGNL01015472">
    <property type="protein sequence ID" value="EJK65784.1"/>
    <property type="molecule type" value="Genomic_DNA"/>
</dbReference>
<feature type="compositionally biased region" description="Polar residues" evidence="1">
    <location>
        <begin position="186"/>
        <end position="195"/>
    </location>
</feature>
<feature type="region of interest" description="Disordered" evidence="1">
    <location>
        <begin position="1"/>
        <end position="87"/>
    </location>
</feature>
<evidence type="ECO:0000313" key="3">
    <source>
        <dbReference type="Proteomes" id="UP000266841"/>
    </source>
</evidence>
<keyword evidence="3" id="KW-1185">Reference proteome</keyword>